<feature type="non-terminal residue" evidence="3">
    <location>
        <position position="1"/>
    </location>
</feature>
<evidence type="ECO:0000256" key="1">
    <source>
        <dbReference type="SAM" id="MobiDB-lite"/>
    </source>
</evidence>
<feature type="transmembrane region" description="Helical" evidence="2">
    <location>
        <begin position="88"/>
        <end position="108"/>
    </location>
</feature>
<dbReference type="Proteomes" id="UP000824037">
    <property type="component" value="Unassembled WGS sequence"/>
</dbReference>
<dbReference type="Pfam" id="PF00873">
    <property type="entry name" value="ACR_tran"/>
    <property type="match status" value="1"/>
</dbReference>
<comment type="caution">
    <text evidence="3">The sequence shown here is derived from an EMBL/GenBank/DDBJ whole genome shotgun (WGS) entry which is preliminary data.</text>
</comment>
<accession>A0A9D2EFN3</accession>
<proteinExistence type="predicted"/>
<dbReference type="PANTHER" id="PTHR32063">
    <property type="match status" value="1"/>
</dbReference>
<dbReference type="AlphaFoldDB" id="A0A9D2EFN3"/>
<keyword evidence="2" id="KW-1133">Transmembrane helix</keyword>
<dbReference type="Gene3D" id="1.20.1640.10">
    <property type="entry name" value="Multidrug efflux transporter AcrB transmembrane domain"/>
    <property type="match status" value="1"/>
</dbReference>
<dbReference type="SUPFAM" id="SSF82866">
    <property type="entry name" value="Multidrug efflux transporter AcrB transmembrane domain"/>
    <property type="match status" value="1"/>
</dbReference>
<dbReference type="InterPro" id="IPR001036">
    <property type="entry name" value="Acrflvin-R"/>
</dbReference>
<dbReference type="GO" id="GO:0042910">
    <property type="term" value="F:xenobiotic transmembrane transporter activity"/>
    <property type="evidence" value="ECO:0007669"/>
    <property type="project" value="TreeGrafter"/>
</dbReference>
<name>A0A9D2EFN3_9MICO</name>
<protein>
    <submittedName>
        <fullName evidence="3">Efflux RND transporter permease subunit</fullName>
    </submittedName>
</protein>
<dbReference type="PANTHER" id="PTHR32063:SF0">
    <property type="entry name" value="SWARMING MOTILITY PROTEIN SWRC"/>
    <property type="match status" value="1"/>
</dbReference>
<evidence type="ECO:0000313" key="3">
    <source>
        <dbReference type="EMBL" id="HIZ36597.1"/>
    </source>
</evidence>
<dbReference type="GO" id="GO:0005886">
    <property type="term" value="C:plasma membrane"/>
    <property type="evidence" value="ECO:0007669"/>
    <property type="project" value="TreeGrafter"/>
</dbReference>
<sequence>PVEITRADGLRSVTVSATATAADLGAVTADLQTALDEVDLPEGVNAEIGGVSADQEEAFSQLGLALLASILIVYLVMVATFNSLVQPLILLVSVPFAATGAVALLLATGTPMGVAALIGALMLVGVVVTNAIVLIDLINQYRKQGMGLAEAIAEGGRHRLRPILMTAAATIGALTPMAIGLTGGSAFISQPLALVVIGGLVTSTFLTLLLVPVLYLLVERRGERRRKRAQVAEQEGDGDESGGSHVEAGTGQTGRTSTAESSTSTGRHAAR</sequence>
<gene>
    <name evidence="3" type="ORF">H9815_12530</name>
</gene>
<dbReference type="Gene3D" id="3.30.70.1440">
    <property type="entry name" value="Multidrug efflux transporter AcrB pore domain"/>
    <property type="match status" value="1"/>
</dbReference>
<evidence type="ECO:0000313" key="4">
    <source>
        <dbReference type="Proteomes" id="UP000824037"/>
    </source>
</evidence>
<reference evidence="3" key="1">
    <citation type="journal article" date="2021" name="PeerJ">
        <title>Extensive microbial diversity within the chicken gut microbiome revealed by metagenomics and culture.</title>
        <authorList>
            <person name="Gilroy R."/>
            <person name="Ravi A."/>
            <person name="Getino M."/>
            <person name="Pursley I."/>
            <person name="Horton D.L."/>
            <person name="Alikhan N.F."/>
            <person name="Baker D."/>
            <person name="Gharbi K."/>
            <person name="Hall N."/>
            <person name="Watson M."/>
            <person name="Adriaenssens E.M."/>
            <person name="Foster-Nyarko E."/>
            <person name="Jarju S."/>
            <person name="Secka A."/>
            <person name="Antonio M."/>
            <person name="Oren A."/>
            <person name="Chaudhuri R.R."/>
            <person name="La Ragione R."/>
            <person name="Hildebrand F."/>
            <person name="Pallen M.J."/>
        </authorList>
    </citation>
    <scope>NUCLEOTIDE SEQUENCE</scope>
    <source>
        <strain evidence="3">ChiGjej4B4-7305</strain>
    </source>
</reference>
<organism evidence="3 4">
    <name type="scientific">Candidatus Ruania gallistercoris</name>
    <dbReference type="NCBI Taxonomy" id="2838746"/>
    <lineage>
        <taxon>Bacteria</taxon>
        <taxon>Bacillati</taxon>
        <taxon>Actinomycetota</taxon>
        <taxon>Actinomycetes</taxon>
        <taxon>Micrococcales</taxon>
        <taxon>Ruaniaceae</taxon>
        <taxon>Ruania</taxon>
    </lineage>
</organism>
<feature type="transmembrane region" description="Helical" evidence="2">
    <location>
        <begin position="114"/>
        <end position="138"/>
    </location>
</feature>
<feature type="transmembrane region" description="Helical" evidence="2">
    <location>
        <begin position="62"/>
        <end position="81"/>
    </location>
</feature>
<reference evidence="3" key="2">
    <citation type="submission" date="2021-04" db="EMBL/GenBank/DDBJ databases">
        <authorList>
            <person name="Gilroy R."/>
        </authorList>
    </citation>
    <scope>NUCLEOTIDE SEQUENCE</scope>
    <source>
        <strain evidence="3">ChiGjej4B4-7305</strain>
    </source>
</reference>
<feature type="transmembrane region" description="Helical" evidence="2">
    <location>
        <begin position="163"/>
        <end position="188"/>
    </location>
</feature>
<keyword evidence="2" id="KW-0472">Membrane</keyword>
<feature type="region of interest" description="Disordered" evidence="1">
    <location>
        <begin position="226"/>
        <end position="271"/>
    </location>
</feature>
<feature type="compositionally biased region" description="Polar residues" evidence="1">
    <location>
        <begin position="253"/>
        <end position="271"/>
    </location>
</feature>
<dbReference type="PRINTS" id="PR00702">
    <property type="entry name" value="ACRIFLAVINRP"/>
</dbReference>
<evidence type="ECO:0000256" key="2">
    <source>
        <dbReference type="SAM" id="Phobius"/>
    </source>
</evidence>
<keyword evidence="2" id="KW-0812">Transmembrane</keyword>
<dbReference type="EMBL" id="DXBY01000213">
    <property type="protein sequence ID" value="HIZ36597.1"/>
    <property type="molecule type" value="Genomic_DNA"/>
</dbReference>
<feature type="transmembrane region" description="Helical" evidence="2">
    <location>
        <begin position="194"/>
        <end position="218"/>
    </location>
</feature>